<dbReference type="AlphaFoldDB" id="A0A7R9THS9"/>
<accession>A0A7R9THS9</accession>
<proteinExistence type="predicted"/>
<name>A0A7R9THS9_9VIRI</name>
<feature type="region of interest" description="Disordered" evidence="1">
    <location>
        <begin position="1"/>
        <end position="25"/>
    </location>
</feature>
<dbReference type="EMBL" id="HBDZ01005730">
    <property type="protein sequence ID" value="CAD8235951.1"/>
    <property type="molecule type" value="Transcribed_RNA"/>
</dbReference>
<evidence type="ECO:0000256" key="1">
    <source>
        <dbReference type="SAM" id="MobiDB-lite"/>
    </source>
</evidence>
<evidence type="ECO:0000313" key="2">
    <source>
        <dbReference type="EMBL" id="CAD8235951.1"/>
    </source>
</evidence>
<reference evidence="2" key="1">
    <citation type="submission" date="2021-01" db="EMBL/GenBank/DDBJ databases">
        <authorList>
            <person name="Corre E."/>
            <person name="Pelletier E."/>
            <person name="Niang G."/>
            <person name="Scheremetjew M."/>
            <person name="Finn R."/>
            <person name="Kale V."/>
            <person name="Holt S."/>
            <person name="Cochrane G."/>
            <person name="Meng A."/>
            <person name="Brown T."/>
            <person name="Cohen L."/>
        </authorList>
    </citation>
    <scope>NUCLEOTIDE SEQUENCE</scope>
    <source>
        <strain evidence="2">CCMP1413</strain>
    </source>
</reference>
<organism evidence="2">
    <name type="scientific">Prasinoderma coloniale</name>
    <dbReference type="NCBI Taxonomy" id="156133"/>
    <lineage>
        <taxon>Eukaryota</taxon>
        <taxon>Viridiplantae</taxon>
        <taxon>Prasinodermophyta</taxon>
        <taxon>Prasinodermophyceae</taxon>
        <taxon>Prasinodermales</taxon>
        <taxon>Prasinodermaceae</taxon>
        <taxon>Prasinoderma</taxon>
    </lineage>
</organism>
<gene>
    <name evidence="2" type="ORF">PCOL08062_LOCUS4390</name>
</gene>
<sequence length="173" mass="18520">MGRPPMPEAPWYARTESEGLAPITDGEGSLNMSVMEGIMHSLRISKEGFAPWFDAYRLSVMKKPAKWTDADVATFEKSQPLGAKHADVRKVEGFTNTSTYAGAGAMFTMGTLSTGNPIVGAVCGALGGAAGFSFGNVMGRALYDVSLKEAHASRAEFYKWMRLEEAKAASKVA</sequence>
<protein>
    <submittedName>
        <fullName evidence="2">Uncharacterized protein</fullName>
    </submittedName>
</protein>